<organism evidence="2 3">
    <name type="scientific">Brevundimonas vitisensis</name>
    <dbReference type="NCBI Taxonomy" id="2800818"/>
    <lineage>
        <taxon>Bacteria</taxon>
        <taxon>Pseudomonadati</taxon>
        <taxon>Pseudomonadota</taxon>
        <taxon>Alphaproteobacteria</taxon>
        <taxon>Caulobacterales</taxon>
        <taxon>Caulobacteraceae</taxon>
        <taxon>Brevundimonas</taxon>
    </lineage>
</organism>
<gene>
    <name evidence="2" type="ORF">JIP62_03805</name>
</gene>
<evidence type="ECO:0000313" key="3">
    <source>
        <dbReference type="Proteomes" id="UP000595448"/>
    </source>
</evidence>
<protein>
    <submittedName>
        <fullName evidence="2">Uncharacterized protein</fullName>
    </submittedName>
</protein>
<reference evidence="2 3" key="1">
    <citation type="submission" date="2021-01" db="EMBL/GenBank/DDBJ databases">
        <title>Brevundimonas vitis sp. nov., an bacterium isolated from grape (Vitis vinifera).</title>
        <authorList>
            <person name="Jiang L."/>
            <person name="Lee J."/>
        </authorList>
    </citation>
    <scope>NUCLEOTIDE SEQUENCE [LARGE SCALE GENOMIC DNA]</scope>
    <source>
        <strain evidence="2 3">GRTSA-9</strain>
    </source>
</reference>
<keyword evidence="1" id="KW-0472">Membrane</keyword>
<evidence type="ECO:0000313" key="2">
    <source>
        <dbReference type="EMBL" id="QQQ19250.1"/>
    </source>
</evidence>
<feature type="transmembrane region" description="Helical" evidence="1">
    <location>
        <begin position="31"/>
        <end position="49"/>
    </location>
</feature>
<proteinExistence type="predicted"/>
<sequence>MMPVPLSQYAETVDQFLSIISLESLIEPFKIFVTVSTVIAAFMAARYAYRINVRNKRFDIILSCNSRYDTLYQDRINISNDKGPDDINVKQYFGRYWGLKSDQFEYWLAGGVDPQTFSNWLMSTLRSFQNDSHVGRLSYRDSWNLEKTDIDIINKSFVDFMDTIKDIAVDCSVSADEKYYVLLHAMDAIEKREEAFNRFLFDGLPTWIRGRLTVRELAKTFPKATRLGYETLATRRPNALVEE</sequence>
<keyword evidence="1" id="KW-0812">Transmembrane</keyword>
<evidence type="ECO:0000256" key="1">
    <source>
        <dbReference type="SAM" id="Phobius"/>
    </source>
</evidence>
<dbReference type="EMBL" id="CP067977">
    <property type="protein sequence ID" value="QQQ19250.1"/>
    <property type="molecule type" value="Genomic_DNA"/>
</dbReference>
<dbReference type="Proteomes" id="UP000595448">
    <property type="component" value="Chromosome"/>
</dbReference>
<accession>A0ABX7BNU1</accession>
<keyword evidence="3" id="KW-1185">Reference proteome</keyword>
<keyword evidence="1" id="KW-1133">Transmembrane helix</keyword>
<name>A0ABX7BNU1_9CAUL</name>
<dbReference type="RefSeq" id="WP_201103601.1">
    <property type="nucleotide sequence ID" value="NZ_CP067977.1"/>
</dbReference>